<reference evidence="1" key="1">
    <citation type="submission" date="2022-07" db="EMBL/GenBank/DDBJ databases">
        <title>Genome Sequence of Phlebia brevispora.</title>
        <authorList>
            <person name="Buettner E."/>
        </authorList>
    </citation>
    <scope>NUCLEOTIDE SEQUENCE</scope>
    <source>
        <strain evidence="1">MPL23</strain>
    </source>
</reference>
<dbReference type="Proteomes" id="UP001148662">
    <property type="component" value="Unassembled WGS sequence"/>
</dbReference>
<name>A0ACC1TE06_9APHY</name>
<organism evidence="1 2">
    <name type="scientific">Phlebia brevispora</name>
    <dbReference type="NCBI Taxonomy" id="194682"/>
    <lineage>
        <taxon>Eukaryota</taxon>
        <taxon>Fungi</taxon>
        <taxon>Dikarya</taxon>
        <taxon>Basidiomycota</taxon>
        <taxon>Agaricomycotina</taxon>
        <taxon>Agaricomycetes</taxon>
        <taxon>Polyporales</taxon>
        <taxon>Meruliaceae</taxon>
        <taxon>Phlebia</taxon>
    </lineage>
</organism>
<protein>
    <submittedName>
        <fullName evidence="1">Uncharacterized protein</fullName>
    </submittedName>
</protein>
<accession>A0ACC1TE06</accession>
<gene>
    <name evidence="1" type="ORF">NM688_g692</name>
</gene>
<sequence length="130" mass="14560">MSANQSGQRHRLTIAIWSNHLNSNKPTTKRERRVTLDKARIFAETKLEELVALDVSAQKAHQSAALDGISHITLEGWNRRNALVAYCHVDSADPTRGEVLIPDRTSMEKFAARAALNLNTWEESDAIVLE</sequence>
<comment type="caution">
    <text evidence="1">The sequence shown here is derived from an EMBL/GenBank/DDBJ whole genome shotgun (WGS) entry which is preliminary data.</text>
</comment>
<dbReference type="EMBL" id="JANHOG010000063">
    <property type="protein sequence ID" value="KAJ3558841.1"/>
    <property type="molecule type" value="Genomic_DNA"/>
</dbReference>
<evidence type="ECO:0000313" key="2">
    <source>
        <dbReference type="Proteomes" id="UP001148662"/>
    </source>
</evidence>
<keyword evidence="2" id="KW-1185">Reference proteome</keyword>
<proteinExistence type="predicted"/>
<evidence type="ECO:0000313" key="1">
    <source>
        <dbReference type="EMBL" id="KAJ3558841.1"/>
    </source>
</evidence>